<keyword evidence="8" id="KW-1185">Reference proteome</keyword>
<dbReference type="PANTHER" id="PTHR11046:SF0">
    <property type="entry name" value="OLIGORIBONUCLEASE, MITOCHONDRIAL"/>
    <property type="match status" value="1"/>
</dbReference>
<dbReference type="InterPro" id="IPR012337">
    <property type="entry name" value="RNaseH-like_sf"/>
</dbReference>
<dbReference type="GO" id="GO:0005739">
    <property type="term" value="C:mitochondrion"/>
    <property type="evidence" value="ECO:0007669"/>
    <property type="project" value="TreeGrafter"/>
</dbReference>
<reference evidence="7" key="1">
    <citation type="journal article" date="2020" name="Stud. Mycol.">
        <title>101 Dothideomycetes genomes: a test case for predicting lifestyles and emergence of pathogens.</title>
        <authorList>
            <person name="Haridas S."/>
            <person name="Albert R."/>
            <person name="Binder M."/>
            <person name="Bloem J."/>
            <person name="Labutti K."/>
            <person name="Salamov A."/>
            <person name="Andreopoulos B."/>
            <person name="Baker S."/>
            <person name="Barry K."/>
            <person name="Bills G."/>
            <person name="Bluhm B."/>
            <person name="Cannon C."/>
            <person name="Castanera R."/>
            <person name="Culley D."/>
            <person name="Daum C."/>
            <person name="Ezra D."/>
            <person name="Gonzalez J."/>
            <person name="Henrissat B."/>
            <person name="Kuo A."/>
            <person name="Liang C."/>
            <person name="Lipzen A."/>
            <person name="Lutzoni F."/>
            <person name="Magnuson J."/>
            <person name="Mondo S."/>
            <person name="Nolan M."/>
            <person name="Ohm R."/>
            <person name="Pangilinan J."/>
            <person name="Park H.-J."/>
            <person name="Ramirez L."/>
            <person name="Alfaro M."/>
            <person name="Sun H."/>
            <person name="Tritt A."/>
            <person name="Yoshinaga Y."/>
            <person name="Zwiers L.-H."/>
            <person name="Turgeon B."/>
            <person name="Goodwin S."/>
            <person name="Spatafora J."/>
            <person name="Crous P."/>
            <person name="Grigoriev I."/>
        </authorList>
    </citation>
    <scope>NUCLEOTIDE SEQUENCE</scope>
    <source>
        <strain evidence="7">CBS 115976</strain>
    </source>
</reference>
<feature type="domain" description="Exonuclease" evidence="6">
    <location>
        <begin position="9"/>
        <end position="187"/>
    </location>
</feature>
<gene>
    <name evidence="7" type="ORF">BT63DRAFT_428526</name>
</gene>
<dbReference type="Proteomes" id="UP000799302">
    <property type="component" value="Unassembled WGS sequence"/>
</dbReference>
<dbReference type="GO" id="GO:0003676">
    <property type="term" value="F:nucleic acid binding"/>
    <property type="evidence" value="ECO:0007669"/>
    <property type="project" value="InterPro"/>
</dbReference>
<dbReference type="FunFam" id="3.30.420.10:FF:000003">
    <property type="entry name" value="Oligoribonuclease"/>
    <property type="match status" value="1"/>
</dbReference>
<accession>A0A6A6U2C2</accession>
<dbReference type="GO" id="GO:0000175">
    <property type="term" value="F:3'-5'-RNA exonuclease activity"/>
    <property type="evidence" value="ECO:0007669"/>
    <property type="project" value="InterPro"/>
</dbReference>
<proteinExistence type="inferred from homology"/>
<comment type="similarity">
    <text evidence="1">Belongs to the oligoribonuclease family.</text>
</comment>
<dbReference type="InterPro" id="IPR022894">
    <property type="entry name" value="Oligoribonuclease"/>
</dbReference>
<sequence>MGEKSSKQPLVWVDCEMTGLDIINDEIIQIACYVTDHDLNLLEESGFETVVHQPKEKMDAMGDWCIKTHAKTGLTERVLSSEVTPESAAESLLQYIQKYIPDAGKAILAGNSVHYDKEFLRKGPYVSTLNHLHHRILDVSSIKEAARRWSAPHIVKKVPKKKGTHEARQDILESIEEARYYRDVLFRSQVANEDESKAEQSQPKQPKQKKAKTEHPTTTAT</sequence>
<dbReference type="InterPro" id="IPR013520">
    <property type="entry name" value="Ribonucl_H"/>
</dbReference>
<organism evidence="7 8">
    <name type="scientific">Microthyrium microscopicum</name>
    <dbReference type="NCBI Taxonomy" id="703497"/>
    <lineage>
        <taxon>Eukaryota</taxon>
        <taxon>Fungi</taxon>
        <taxon>Dikarya</taxon>
        <taxon>Ascomycota</taxon>
        <taxon>Pezizomycotina</taxon>
        <taxon>Dothideomycetes</taxon>
        <taxon>Dothideomycetes incertae sedis</taxon>
        <taxon>Microthyriales</taxon>
        <taxon>Microthyriaceae</taxon>
        <taxon>Microthyrium</taxon>
    </lineage>
</organism>
<dbReference type="OrthoDB" id="270189at2759"/>
<dbReference type="EMBL" id="MU004240">
    <property type="protein sequence ID" value="KAF2665567.1"/>
    <property type="molecule type" value="Genomic_DNA"/>
</dbReference>
<evidence type="ECO:0000256" key="3">
    <source>
        <dbReference type="ARBA" id="ARBA00022801"/>
    </source>
</evidence>
<name>A0A6A6U2C2_9PEZI</name>
<keyword evidence="4" id="KW-0269">Exonuclease</keyword>
<keyword evidence="2" id="KW-0540">Nuclease</keyword>
<dbReference type="InterPro" id="IPR036397">
    <property type="entry name" value="RNaseH_sf"/>
</dbReference>
<evidence type="ECO:0000256" key="5">
    <source>
        <dbReference type="SAM" id="MobiDB-lite"/>
    </source>
</evidence>
<keyword evidence="3" id="KW-0378">Hydrolase</keyword>
<dbReference type="Gene3D" id="3.30.420.10">
    <property type="entry name" value="Ribonuclease H-like superfamily/Ribonuclease H"/>
    <property type="match status" value="1"/>
</dbReference>
<evidence type="ECO:0000256" key="2">
    <source>
        <dbReference type="ARBA" id="ARBA00022722"/>
    </source>
</evidence>
<dbReference type="Pfam" id="PF00929">
    <property type="entry name" value="RNase_T"/>
    <property type="match status" value="1"/>
</dbReference>
<dbReference type="PANTHER" id="PTHR11046">
    <property type="entry name" value="OLIGORIBONUCLEASE, MITOCHONDRIAL"/>
    <property type="match status" value="1"/>
</dbReference>
<dbReference type="SUPFAM" id="SSF53098">
    <property type="entry name" value="Ribonuclease H-like"/>
    <property type="match status" value="1"/>
</dbReference>
<evidence type="ECO:0000313" key="8">
    <source>
        <dbReference type="Proteomes" id="UP000799302"/>
    </source>
</evidence>
<dbReference type="NCBIfam" id="NF003765">
    <property type="entry name" value="PRK05359.1"/>
    <property type="match status" value="1"/>
</dbReference>
<dbReference type="SMART" id="SM00479">
    <property type="entry name" value="EXOIII"/>
    <property type="match status" value="1"/>
</dbReference>
<dbReference type="AlphaFoldDB" id="A0A6A6U2C2"/>
<evidence type="ECO:0000313" key="7">
    <source>
        <dbReference type="EMBL" id="KAF2665567.1"/>
    </source>
</evidence>
<evidence type="ECO:0000259" key="6">
    <source>
        <dbReference type="SMART" id="SM00479"/>
    </source>
</evidence>
<evidence type="ECO:0000256" key="1">
    <source>
        <dbReference type="ARBA" id="ARBA00009921"/>
    </source>
</evidence>
<protein>
    <submittedName>
        <fullName evidence="7">Ribonuclease H-like protein</fullName>
    </submittedName>
</protein>
<dbReference type="CDD" id="cd06135">
    <property type="entry name" value="Orn"/>
    <property type="match status" value="1"/>
</dbReference>
<evidence type="ECO:0000256" key="4">
    <source>
        <dbReference type="ARBA" id="ARBA00022839"/>
    </source>
</evidence>
<feature type="region of interest" description="Disordered" evidence="5">
    <location>
        <begin position="191"/>
        <end position="221"/>
    </location>
</feature>